<keyword evidence="2" id="KW-0732">Signal</keyword>
<protein>
    <recommendedName>
        <fullName evidence="5">Lipoprotein</fullName>
    </recommendedName>
</protein>
<evidence type="ECO:0008006" key="5">
    <source>
        <dbReference type="Google" id="ProtNLM"/>
    </source>
</evidence>
<accession>A0A217EHY4</accession>
<feature type="chain" id="PRO_5011117030" description="Lipoprotein" evidence="2">
    <location>
        <begin position="24"/>
        <end position="215"/>
    </location>
</feature>
<gene>
    <name evidence="3" type="ORF">SAMN05444584_1946</name>
</gene>
<evidence type="ECO:0000256" key="2">
    <source>
        <dbReference type="SAM" id="SignalP"/>
    </source>
</evidence>
<feature type="signal peptide" evidence="2">
    <location>
        <begin position="1"/>
        <end position="23"/>
    </location>
</feature>
<proteinExistence type="predicted"/>
<organism evidence="3 4">
    <name type="scientific">Acinetobacter apis</name>
    <dbReference type="NCBI Taxonomy" id="1229165"/>
    <lineage>
        <taxon>Bacteria</taxon>
        <taxon>Pseudomonadati</taxon>
        <taxon>Pseudomonadota</taxon>
        <taxon>Gammaproteobacteria</taxon>
        <taxon>Moraxellales</taxon>
        <taxon>Moraxellaceae</taxon>
        <taxon>Acinetobacter</taxon>
    </lineage>
</organism>
<keyword evidence="4" id="KW-1185">Reference proteome</keyword>
<dbReference type="RefSeq" id="WP_088824143.1">
    <property type="nucleotide sequence ID" value="NZ_FZLN01000004.1"/>
</dbReference>
<dbReference type="Proteomes" id="UP000243463">
    <property type="component" value="Unassembled WGS sequence"/>
</dbReference>
<dbReference type="PROSITE" id="PS51257">
    <property type="entry name" value="PROKAR_LIPOPROTEIN"/>
    <property type="match status" value="1"/>
</dbReference>
<feature type="region of interest" description="Disordered" evidence="1">
    <location>
        <begin position="182"/>
        <end position="215"/>
    </location>
</feature>
<dbReference type="EMBL" id="FZLN01000004">
    <property type="protein sequence ID" value="SNQ29967.1"/>
    <property type="molecule type" value="Genomic_DNA"/>
</dbReference>
<evidence type="ECO:0000313" key="4">
    <source>
        <dbReference type="Proteomes" id="UP000243463"/>
    </source>
</evidence>
<name>A0A217EHY4_9GAMM</name>
<evidence type="ECO:0000256" key="1">
    <source>
        <dbReference type="SAM" id="MobiDB-lite"/>
    </source>
</evidence>
<sequence>MKRIIAFFMAVMVGGGCSQQIFAAEDQKIVLKKRCLKAHPLVVDEDDQTLLSIYSQVCDKENKDKENMLLTQAAQRFQTLGKDVKSLQLIQQLEANQVHSNALTDTKFLAATHIAHLALAQIRTQQVRFLNAADTYPAAKQLVSDIESAKPESILIEEAKAAQSVTYKADKSHMHPVVRKKTTVVKSAPKPKATAVSPQPVAKQETNEKNPFAGL</sequence>
<dbReference type="OrthoDB" id="6711608at2"/>
<dbReference type="AlphaFoldDB" id="A0A217EHY4"/>
<reference evidence="4" key="1">
    <citation type="submission" date="2017-06" db="EMBL/GenBank/DDBJ databases">
        <authorList>
            <person name="Varghese N."/>
            <person name="Submissions S."/>
        </authorList>
    </citation>
    <scope>NUCLEOTIDE SEQUENCE [LARGE SCALE GENOMIC DNA]</scope>
    <source>
        <strain evidence="4">ANC 5114</strain>
    </source>
</reference>
<evidence type="ECO:0000313" key="3">
    <source>
        <dbReference type="EMBL" id="SNQ29967.1"/>
    </source>
</evidence>